<name>A0A1I4S589_9BACT</name>
<dbReference type="InterPro" id="IPR029052">
    <property type="entry name" value="Metallo-depent_PP-like"/>
</dbReference>
<comment type="similarity">
    <text evidence="1 2">Belongs to the metallophosphoesterase superfamily. YfcE family.</text>
</comment>
<organism evidence="4 5">
    <name type="scientific">Thermodesulforhabdus norvegica</name>
    <dbReference type="NCBI Taxonomy" id="39841"/>
    <lineage>
        <taxon>Bacteria</taxon>
        <taxon>Pseudomonadati</taxon>
        <taxon>Thermodesulfobacteriota</taxon>
        <taxon>Syntrophobacteria</taxon>
        <taxon>Syntrophobacterales</taxon>
        <taxon>Thermodesulforhabdaceae</taxon>
        <taxon>Thermodesulforhabdus</taxon>
    </lineage>
</organism>
<evidence type="ECO:0000313" key="5">
    <source>
        <dbReference type="Proteomes" id="UP000199611"/>
    </source>
</evidence>
<evidence type="ECO:0000313" key="4">
    <source>
        <dbReference type="EMBL" id="SFM59454.1"/>
    </source>
</evidence>
<dbReference type="Gene3D" id="3.60.21.10">
    <property type="match status" value="1"/>
</dbReference>
<dbReference type="InterPro" id="IPR000979">
    <property type="entry name" value="Phosphodiesterase_MJ0936/Vps29"/>
</dbReference>
<evidence type="ECO:0000259" key="3">
    <source>
        <dbReference type="Pfam" id="PF12850"/>
    </source>
</evidence>
<dbReference type="STRING" id="39841.SAMN05660836_00755"/>
<dbReference type="InterPro" id="IPR024654">
    <property type="entry name" value="Calcineurin-like_PHP_lpxH"/>
</dbReference>
<dbReference type="AlphaFoldDB" id="A0A1I4S589"/>
<dbReference type="GO" id="GO:0046872">
    <property type="term" value="F:metal ion binding"/>
    <property type="evidence" value="ECO:0007669"/>
    <property type="project" value="UniProtKB-KW"/>
</dbReference>
<dbReference type="GO" id="GO:0016787">
    <property type="term" value="F:hydrolase activity"/>
    <property type="evidence" value="ECO:0007669"/>
    <property type="project" value="UniProtKB-UniRule"/>
</dbReference>
<dbReference type="RefSeq" id="WP_177193516.1">
    <property type="nucleotide sequence ID" value="NZ_FOUU01000002.1"/>
</dbReference>
<proteinExistence type="inferred from homology"/>
<dbReference type="EC" id="3.1.4.-" evidence="2"/>
<dbReference type="Proteomes" id="UP000199611">
    <property type="component" value="Unassembled WGS sequence"/>
</dbReference>
<keyword evidence="5" id="KW-1185">Reference proteome</keyword>
<keyword evidence="2" id="KW-0479">Metal-binding</keyword>
<comment type="cofactor">
    <cofactor evidence="2">
        <name>a divalent metal cation</name>
        <dbReference type="ChEBI" id="CHEBI:60240"/>
    </cofactor>
</comment>
<reference evidence="4 5" key="1">
    <citation type="submission" date="2016-10" db="EMBL/GenBank/DDBJ databases">
        <authorList>
            <person name="de Groot N.N."/>
        </authorList>
    </citation>
    <scope>NUCLEOTIDE SEQUENCE [LARGE SCALE GENOMIC DNA]</scope>
    <source>
        <strain evidence="4 5">DSM 9990</strain>
    </source>
</reference>
<evidence type="ECO:0000256" key="1">
    <source>
        <dbReference type="ARBA" id="ARBA00008950"/>
    </source>
</evidence>
<protein>
    <recommendedName>
        <fullName evidence="2">Phosphoesterase</fullName>
        <ecNumber evidence="2">3.1.4.-</ecNumber>
    </recommendedName>
</protein>
<gene>
    <name evidence="4" type="ORF">SAMN05660836_00755</name>
</gene>
<sequence length="165" mass="18223">MKIVVLSDTHLTGVTEELELICSRYCEGADMVIHLGDWTSPVVLDYFMQYHLEGVAGNSDHPAIISSLPLKKIITVGSFRVGLIHGWGSYSNLRGSIREAFRDVINSLDAVFYGHSHVPYYGRENGLIWLNPGSLFKGRGVVQSSLALVEVSGGARFDVRLIELM</sequence>
<dbReference type="PANTHER" id="PTHR11124">
    <property type="entry name" value="VACUOLAR SORTING PROTEIN VPS29"/>
    <property type="match status" value="1"/>
</dbReference>
<dbReference type="EMBL" id="FOUU01000002">
    <property type="protein sequence ID" value="SFM59454.1"/>
    <property type="molecule type" value="Genomic_DNA"/>
</dbReference>
<accession>A0A1I4S589</accession>
<dbReference type="SUPFAM" id="SSF56300">
    <property type="entry name" value="Metallo-dependent phosphatases"/>
    <property type="match status" value="1"/>
</dbReference>
<dbReference type="NCBIfam" id="TIGR00040">
    <property type="entry name" value="yfcE"/>
    <property type="match status" value="1"/>
</dbReference>
<feature type="domain" description="Calcineurin-like phosphoesterase" evidence="3">
    <location>
        <begin position="1"/>
        <end position="152"/>
    </location>
</feature>
<dbReference type="Pfam" id="PF12850">
    <property type="entry name" value="Metallophos_2"/>
    <property type="match status" value="1"/>
</dbReference>
<evidence type="ECO:0000256" key="2">
    <source>
        <dbReference type="RuleBase" id="RU362039"/>
    </source>
</evidence>